<dbReference type="Pfam" id="PF02485">
    <property type="entry name" value="Branch"/>
    <property type="match status" value="1"/>
</dbReference>
<proteinExistence type="predicted"/>
<accession>A0ABR9XK25</accession>
<comment type="subcellular location">
    <subcellularLocation>
        <location evidence="2">Endoplasmic reticulum membrane</location>
        <topology evidence="2">Single-pass type II membrane protein</topology>
    </subcellularLocation>
    <subcellularLocation>
        <location evidence="1">Golgi apparatus membrane</location>
        <topology evidence="1">Single-pass type II membrane protein</topology>
    </subcellularLocation>
</comment>
<keyword evidence="5" id="KW-0812">Transmembrane</keyword>
<keyword evidence="12" id="KW-1015">Disulfide bond</keyword>
<keyword evidence="8" id="KW-0735">Signal-anchor</keyword>
<evidence type="ECO:0000256" key="1">
    <source>
        <dbReference type="ARBA" id="ARBA00004323"/>
    </source>
</evidence>
<evidence type="ECO:0000256" key="6">
    <source>
        <dbReference type="ARBA" id="ARBA00022723"/>
    </source>
</evidence>
<evidence type="ECO:0000256" key="2">
    <source>
        <dbReference type="ARBA" id="ARBA00004648"/>
    </source>
</evidence>
<name>A0ABR9XK25_9SPHI</name>
<evidence type="ECO:0000256" key="11">
    <source>
        <dbReference type="ARBA" id="ARBA00023136"/>
    </source>
</evidence>
<evidence type="ECO:0000256" key="14">
    <source>
        <dbReference type="ARBA" id="ARBA00042865"/>
    </source>
</evidence>
<dbReference type="RefSeq" id="WP_194107175.1">
    <property type="nucleotide sequence ID" value="NZ_JADFFM010000002.1"/>
</dbReference>
<evidence type="ECO:0000256" key="12">
    <source>
        <dbReference type="ARBA" id="ARBA00023157"/>
    </source>
</evidence>
<evidence type="ECO:0000256" key="10">
    <source>
        <dbReference type="ARBA" id="ARBA00023034"/>
    </source>
</evidence>
<keyword evidence="9" id="KW-1133">Transmembrane helix</keyword>
<keyword evidence="16" id="KW-1185">Reference proteome</keyword>
<evidence type="ECO:0000256" key="4">
    <source>
        <dbReference type="ARBA" id="ARBA00022679"/>
    </source>
</evidence>
<protein>
    <recommendedName>
        <fullName evidence="14">Peptide O-xylosyltransferase</fullName>
    </recommendedName>
</protein>
<dbReference type="GO" id="GO:0016740">
    <property type="term" value="F:transferase activity"/>
    <property type="evidence" value="ECO:0007669"/>
    <property type="project" value="UniProtKB-KW"/>
</dbReference>
<sequence>MRLAHFILAHKNPHQLERLVKRLMHADADIYIHLDAKTDITPYKHIATLPNVFFTEPRKPVGWADFTCIPVCLDAFDDILNTGKTYSHINLLSGQDYPLKSAEDIQAFLFQHPDKTFMRYRDIYKDWPVTISRLEKYHFGVYKFPLKYRLQWLVTKFPWFFPKKRLPNNLTAYGRSQWFAIDPVCARYAIDYMRENPNVFRFFKMTWGCDEIVFQTILINSHLKDRVINDHLRYIRFKRGNANPDILTMDDAKILVDSGKFYARKFDTEKDEKILDYLDDIAGYKAAT</sequence>
<evidence type="ECO:0000313" key="16">
    <source>
        <dbReference type="Proteomes" id="UP000632774"/>
    </source>
</evidence>
<reference evidence="15 16" key="1">
    <citation type="submission" date="2020-10" db="EMBL/GenBank/DDBJ databases">
        <title>Mucilaginibacter mali sp. nov., isolated from rhizosphere soil of apple orchard.</title>
        <authorList>
            <person name="Lee J.-S."/>
            <person name="Kim H.S."/>
            <person name="Kim J.-S."/>
        </authorList>
    </citation>
    <scope>NUCLEOTIDE SEQUENCE [LARGE SCALE GENOMIC DNA]</scope>
    <source>
        <strain evidence="15 16">KCTC 23157</strain>
    </source>
</reference>
<evidence type="ECO:0000256" key="7">
    <source>
        <dbReference type="ARBA" id="ARBA00022824"/>
    </source>
</evidence>
<gene>
    <name evidence="15" type="ORF">IRJ18_15245</name>
</gene>
<keyword evidence="4 15" id="KW-0808">Transferase</keyword>
<dbReference type="PANTHER" id="PTHR46025:SF3">
    <property type="entry name" value="XYLOSYLTRANSFERASE OXT"/>
    <property type="match status" value="1"/>
</dbReference>
<keyword evidence="13" id="KW-0325">Glycoprotein</keyword>
<keyword evidence="7" id="KW-0256">Endoplasmic reticulum</keyword>
<evidence type="ECO:0000256" key="9">
    <source>
        <dbReference type="ARBA" id="ARBA00022989"/>
    </source>
</evidence>
<evidence type="ECO:0000256" key="5">
    <source>
        <dbReference type="ARBA" id="ARBA00022692"/>
    </source>
</evidence>
<keyword evidence="6" id="KW-0479">Metal-binding</keyword>
<evidence type="ECO:0000256" key="13">
    <source>
        <dbReference type="ARBA" id="ARBA00023180"/>
    </source>
</evidence>
<evidence type="ECO:0000256" key="3">
    <source>
        <dbReference type="ARBA" id="ARBA00022676"/>
    </source>
</evidence>
<comment type="caution">
    <text evidence="15">The sequence shown here is derived from an EMBL/GenBank/DDBJ whole genome shotgun (WGS) entry which is preliminary data.</text>
</comment>
<organism evidence="15 16">
    <name type="scientific">Mucilaginibacter boryungensis</name>
    <dbReference type="NCBI Taxonomy" id="768480"/>
    <lineage>
        <taxon>Bacteria</taxon>
        <taxon>Pseudomonadati</taxon>
        <taxon>Bacteroidota</taxon>
        <taxon>Sphingobacteriia</taxon>
        <taxon>Sphingobacteriales</taxon>
        <taxon>Sphingobacteriaceae</taxon>
        <taxon>Mucilaginibacter</taxon>
    </lineage>
</organism>
<dbReference type="PANTHER" id="PTHR46025">
    <property type="entry name" value="XYLOSYLTRANSFERASE OXT"/>
    <property type="match status" value="1"/>
</dbReference>
<keyword evidence="10" id="KW-0333">Golgi apparatus</keyword>
<dbReference type="InterPro" id="IPR003406">
    <property type="entry name" value="Glyco_trans_14"/>
</dbReference>
<evidence type="ECO:0000256" key="8">
    <source>
        <dbReference type="ARBA" id="ARBA00022968"/>
    </source>
</evidence>
<keyword evidence="11" id="KW-0472">Membrane</keyword>
<evidence type="ECO:0000313" key="15">
    <source>
        <dbReference type="EMBL" id="MBE9667728.1"/>
    </source>
</evidence>
<keyword evidence="3" id="KW-0328">Glycosyltransferase</keyword>
<dbReference type="Proteomes" id="UP000632774">
    <property type="component" value="Unassembled WGS sequence"/>
</dbReference>
<dbReference type="InterPro" id="IPR043538">
    <property type="entry name" value="XYLT"/>
</dbReference>
<dbReference type="EMBL" id="JADFFM010000002">
    <property type="protein sequence ID" value="MBE9667728.1"/>
    <property type="molecule type" value="Genomic_DNA"/>
</dbReference>